<evidence type="ECO:0000313" key="6">
    <source>
        <dbReference type="RefSeq" id="XP_046587010.1"/>
    </source>
</evidence>
<dbReference type="PANTHER" id="PTHR46205">
    <property type="entry name" value="LOQUACIOUS, ISOFORM B"/>
    <property type="match status" value="1"/>
</dbReference>
<evidence type="ECO:0000256" key="1">
    <source>
        <dbReference type="ARBA" id="ARBA00022884"/>
    </source>
</evidence>
<keyword evidence="4" id="KW-1185">Reference proteome</keyword>
<dbReference type="InterPro" id="IPR051247">
    <property type="entry name" value="RLC_Component"/>
</dbReference>
<dbReference type="CDD" id="cd00048">
    <property type="entry name" value="DSRM_SF"/>
    <property type="match status" value="1"/>
</dbReference>
<evidence type="ECO:0000256" key="2">
    <source>
        <dbReference type="PROSITE-ProRule" id="PRU00266"/>
    </source>
</evidence>
<dbReference type="GO" id="GO:0005737">
    <property type="term" value="C:cytoplasm"/>
    <property type="evidence" value="ECO:0007669"/>
    <property type="project" value="TreeGrafter"/>
</dbReference>
<dbReference type="Pfam" id="PF00035">
    <property type="entry name" value="dsrm"/>
    <property type="match status" value="1"/>
</dbReference>
<organism evidence="4 5">
    <name type="scientific">Neodiprion lecontei</name>
    <name type="common">Redheaded pine sawfly</name>
    <dbReference type="NCBI Taxonomy" id="441921"/>
    <lineage>
        <taxon>Eukaryota</taxon>
        <taxon>Metazoa</taxon>
        <taxon>Ecdysozoa</taxon>
        <taxon>Arthropoda</taxon>
        <taxon>Hexapoda</taxon>
        <taxon>Insecta</taxon>
        <taxon>Pterygota</taxon>
        <taxon>Neoptera</taxon>
        <taxon>Endopterygota</taxon>
        <taxon>Hymenoptera</taxon>
        <taxon>Tenthredinoidea</taxon>
        <taxon>Diprionidae</taxon>
        <taxon>Diprioninae</taxon>
        <taxon>Neodiprion</taxon>
    </lineage>
</organism>
<dbReference type="Gene3D" id="3.30.160.20">
    <property type="match status" value="2"/>
</dbReference>
<dbReference type="SMART" id="SM00358">
    <property type="entry name" value="DSRM"/>
    <property type="match status" value="2"/>
</dbReference>
<dbReference type="RefSeq" id="XP_046587010.1">
    <property type="nucleotide sequence ID" value="XM_046731054.1"/>
</dbReference>
<dbReference type="PANTHER" id="PTHR46205:SF3">
    <property type="entry name" value="LOQUACIOUS, ISOFORM B"/>
    <property type="match status" value="1"/>
</dbReference>
<dbReference type="KEGG" id="nlo:107223190"/>
<dbReference type="GO" id="GO:0035197">
    <property type="term" value="F:siRNA binding"/>
    <property type="evidence" value="ECO:0007669"/>
    <property type="project" value="TreeGrafter"/>
</dbReference>
<dbReference type="SUPFAM" id="SSF54768">
    <property type="entry name" value="dsRNA-binding domain-like"/>
    <property type="match status" value="2"/>
</dbReference>
<dbReference type="GO" id="GO:0003725">
    <property type="term" value="F:double-stranded RNA binding"/>
    <property type="evidence" value="ECO:0007669"/>
    <property type="project" value="TreeGrafter"/>
</dbReference>
<dbReference type="RefSeq" id="XP_015518288.1">
    <property type="nucleotide sequence ID" value="XM_015662802.1"/>
</dbReference>
<dbReference type="GO" id="GO:0070920">
    <property type="term" value="P:regulation of regulatory ncRNA processing"/>
    <property type="evidence" value="ECO:0007669"/>
    <property type="project" value="TreeGrafter"/>
</dbReference>
<dbReference type="GeneID" id="107223190"/>
<feature type="domain" description="DRBM" evidence="3">
    <location>
        <begin position="3"/>
        <end position="77"/>
    </location>
</feature>
<proteinExistence type="predicted"/>
<dbReference type="InterPro" id="IPR014720">
    <property type="entry name" value="dsRBD_dom"/>
</dbReference>
<sequence length="404" mass="45057">MQQPTSRLHNLMAKYRVKPSYELISSENGQGFNKFVMRIICPISRDGLALTAEGCYGLSKKEAKCNAAEAFMEKYLNANYKTFARTQEYATCVINIDPVNRHLVLQNLCSLNNLGQPKYADMSMDSLHSTVFKVECKVFYLCAVGQGQNKDAARLEATTRMIKILMEAASICEIFESSESMISSHSNDIVCLSDNLRGPQLSVPICVFGKRKSSNVLTKVCAVDDASMKSGSKTSVDSNLGNKLYGLFKYRNKVREREQDSADAAASVEPTTFADKFQNKASIGKESGETCNYALDSTDDRINNSNLDPSCQTLTGLQVNTKVRRTLENVEKQLHNEIIDILKYSNLPGQRIVKMFNSEFKVFISRGTSALIYQGINDCTDTSTRIACLAKLLLDLKEYINEKK</sequence>
<dbReference type="InParanoid" id="A0A6J0BW53"/>
<protein>
    <submittedName>
        <fullName evidence="5 6">Uncharacterized protein LOC107223190</fullName>
    </submittedName>
</protein>
<dbReference type="AlphaFoldDB" id="A0A6J0BW53"/>
<evidence type="ECO:0000313" key="5">
    <source>
        <dbReference type="RefSeq" id="XP_015518288.1"/>
    </source>
</evidence>
<dbReference type="GO" id="GO:0070578">
    <property type="term" value="C:RISC-loading complex"/>
    <property type="evidence" value="ECO:0007669"/>
    <property type="project" value="TreeGrafter"/>
</dbReference>
<dbReference type="OrthoDB" id="5961559at2759"/>
<evidence type="ECO:0000259" key="3">
    <source>
        <dbReference type="PROSITE" id="PS50137"/>
    </source>
</evidence>
<name>A0A6J0BW53_NEOLC</name>
<dbReference type="Proteomes" id="UP000829291">
    <property type="component" value="Chromosome 1"/>
</dbReference>
<accession>A0A6J0BW53</accession>
<dbReference type="GO" id="GO:0030422">
    <property type="term" value="P:siRNA processing"/>
    <property type="evidence" value="ECO:0007669"/>
    <property type="project" value="TreeGrafter"/>
</dbReference>
<dbReference type="GO" id="GO:0016442">
    <property type="term" value="C:RISC complex"/>
    <property type="evidence" value="ECO:0007669"/>
    <property type="project" value="TreeGrafter"/>
</dbReference>
<dbReference type="GO" id="GO:0005634">
    <property type="term" value="C:nucleus"/>
    <property type="evidence" value="ECO:0007669"/>
    <property type="project" value="TreeGrafter"/>
</dbReference>
<reference evidence="5" key="1">
    <citation type="submission" date="2025-04" db="UniProtKB">
        <authorList>
            <consortium name="RefSeq"/>
        </authorList>
    </citation>
    <scope>IDENTIFICATION</scope>
    <source>
        <tissue evidence="6">Thorax and Abdomen</tissue>
        <tissue evidence="5">Whole body</tissue>
    </source>
</reference>
<dbReference type="PROSITE" id="PS50137">
    <property type="entry name" value="DS_RBD"/>
    <property type="match status" value="1"/>
</dbReference>
<gene>
    <name evidence="5 6" type="primary">LOC107223190</name>
</gene>
<keyword evidence="1 2" id="KW-0694">RNA-binding</keyword>
<evidence type="ECO:0000313" key="4">
    <source>
        <dbReference type="Proteomes" id="UP000829291"/>
    </source>
</evidence>